<protein>
    <recommendedName>
        <fullName evidence="6">Fungal lipase-type domain-containing protein</fullName>
    </recommendedName>
</protein>
<evidence type="ECO:0000313" key="7">
    <source>
        <dbReference type="EMBL" id="EKM49513.1"/>
    </source>
</evidence>
<dbReference type="Pfam" id="PF01764">
    <property type="entry name" value="Lipase_3"/>
    <property type="match status" value="1"/>
</dbReference>
<dbReference type="RefSeq" id="XP_007401581.1">
    <property type="nucleotide sequence ID" value="XM_007401519.1"/>
</dbReference>
<dbReference type="SUPFAM" id="SSF53474">
    <property type="entry name" value="alpha/beta-Hydrolases"/>
    <property type="match status" value="1"/>
</dbReference>
<gene>
    <name evidence="7" type="ORF">PHACADRAFT_214075</name>
</gene>
<evidence type="ECO:0000256" key="2">
    <source>
        <dbReference type="ARBA" id="ARBA00043996"/>
    </source>
</evidence>
<evidence type="ECO:0000313" key="8">
    <source>
        <dbReference type="Proteomes" id="UP000008370"/>
    </source>
</evidence>
<feature type="chain" id="PRO_5003889614" description="Fungal lipase-type domain-containing protein" evidence="5">
    <location>
        <begin position="20"/>
        <end position="319"/>
    </location>
</feature>
<accession>K5VED7</accession>
<dbReference type="PANTHER" id="PTHR45856">
    <property type="entry name" value="ALPHA/BETA-HYDROLASES SUPERFAMILY PROTEIN"/>
    <property type="match status" value="1"/>
</dbReference>
<dbReference type="InterPro" id="IPR029058">
    <property type="entry name" value="AB_hydrolase_fold"/>
</dbReference>
<feature type="domain" description="Fungal lipase-type" evidence="6">
    <location>
        <begin position="118"/>
        <end position="255"/>
    </location>
</feature>
<evidence type="ECO:0000256" key="3">
    <source>
        <dbReference type="ARBA" id="ARBA00047591"/>
    </source>
</evidence>
<dbReference type="HOGENOM" id="CLU_032957_9_1_1"/>
<evidence type="ECO:0000256" key="5">
    <source>
        <dbReference type="SAM" id="SignalP"/>
    </source>
</evidence>
<proteinExistence type="inferred from homology"/>
<dbReference type="Gene3D" id="3.40.50.1820">
    <property type="entry name" value="alpha/beta hydrolase"/>
    <property type="match status" value="1"/>
</dbReference>
<dbReference type="InterPro" id="IPR002921">
    <property type="entry name" value="Fungal_lipase-type"/>
</dbReference>
<feature type="signal peptide" evidence="5">
    <location>
        <begin position="1"/>
        <end position="19"/>
    </location>
</feature>
<evidence type="ECO:0000256" key="1">
    <source>
        <dbReference type="ARBA" id="ARBA00023157"/>
    </source>
</evidence>
<keyword evidence="8" id="KW-1185">Reference proteome</keyword>
<evidence type="ECO:0000259" key="6">
    <source>
        <dbReference type="Pfam" id="PF01764"/>
    </source>
</evidence>
<evidence type="ECO:0000256" key="4">
    <source>
        <dbReference type="ARBA" id="ARBA00048461"/>
    </source>
</evidence>
<dbReference type="InParanoid" id="K5VED7"/>
<dbReference type="AlphaFoldDB" id="K5VED7"/>
<keyword evidence="1" id="KW-1015">Disulfide bond</keyword>
<dbReference type="PANTHER" id="PTHR45856:SF25">
    <property type="entry name" value="FUNGAL LIPASE-LIKE DOMAIN-CONTAINING PROTEIN"/>
    <property type="match status" value="1"/>
</dbReference>
<keyword evidence="5" id="KW-0732">Signal</keyword>
<comment type="similarity">
    <text evidence="2">Belongs to the AB hydrolase superfamily. Lipase family. Class 3 subfamily.</text>
</comment>
<name>K5VED7_PHACS</name>
<dbReference type="KEGG" id="pco:PHACADRAFT_214075"/>
<dbReference type="OrthoDB" id="426718at2759"/>
<dbReference type="EMBL" id="JH930480">
    <property type="protein sequence ID" value="EKM49513.1"/>
    <property type="molecule type" value="Genomic_DNA"/>
</dbReference>
<dbReference type="CDD" id="cd00519">
    <property type="entry name" value="Lipase_3"/>
    <property type="match status" value="1"/>
</dbReference>
<dbReference type="Proteomes" id="UP000008370">
    <property type="component" value="Unassembled WGS sequence"/>
</dbReference>
<organism evidence="7 8">
    <name type="scientific">Phanerochaete carnosa (strain HHB-10118-sp)</name>
    <name type="common">White-rot fungus</name>
    <name type="synonym">Peniophora carnosa</name>
    <dbReference type="NCBI Taxonomy" id="650164"/>
    <lineage>
        <taxon>Eukaryota</taxon>
        <taxon>Fungi</taxon>
        <taxon>Dikarya</taxon>
        <taxon>Basidiomycota</taxon>
        <taxon>Agaricomycotina</taxon>
        <taxon>Agaricomycetes</taxon>
        <taxon>Polyporales</taxon>
        <taxon>Phanerochaetaceae</taxon>
        <taxon>Phanerochaete</taxon>
    </lineage>
</organism>
<comment type="catalytic activity">
    <reaction evidence="3">
        <text>a diacylglycerol + H2O = a monoacylglycerol + a fatty acid + H(+)</text>
        <dbReference type="Rhea" id="RHEA:32731"/>
        <dbReference type="ChEBI" id="CHEBI:15377"/>
        <dbReference type="ChEBI" id="CHEBI:15378"/>
        <dbReference type="ChEBI" id="CHEBI:17408"/>
        <dbReference type="ChEBI" id="CHEBI:18035"/>
        <dbReference type="ChEBI" id="CHEBI:28868"/>
    </reaction>
</comment>
<dbReference type="GO" id="GO:0006629">
    <property type="term" value="P:lipid metabolic process"/>
    <property type="evidence" value="ECO:0007669"/>
    <property type="project" value="InterPro"/>
</dbReference>
<dbReference type="InterPro" id="IPR051218">
    <property type="entry name" value="Sec_MonoDiacylglyc_Lipase"/>
</dbReference>
<comment type="catalytic activity">
    <reaction evidence="4">
        <text>a monoacylglycerol + H2O = glycerol + a fatty acid + H(+)</text>
        <dbReference type="Rhea" id="RHEA:15245"/>
        <dbReference type="ChEBI" id="CHEBI:15377"/>
        <dbReference type="ChEBI" id="CHEBI:15378"/>
        <dbReference type="ChEBI" id="CHEBI:17408"/>
        <dbReference type="ChEBI" id="CHEBI:17754"/>
        <dbReference type="ChEBI" id="CHEBI:28868"/>
    </reaction>
</comment>
<sequence length="319" mass="33966">MKLLSLVSCITFILGGVQAADFAGPAPQGEAMNVLHDEIARPRVTTLPTAQLNALAPYSEFARAAYCDSSIINGWQCGQACQAVPGFEVTLTGGDGNDIQLYYMGYWPSQNAVVVAHEGTDPTQFLSDLTDEDIAMTKLDQTLFPGISTSIMAHQGFVDEHAKTAATILAETKRLIAAKGTTQVILVGHSLGGALAELDSLFMTMNLPSNIHIKGVTYGTPRVGNPDYATFFDSTVSDFKRINNELDPIPIVPGRLLGFSHVHGEIHIVSPGDAVACPGDDDATDAQCTISTVPNIIDSNILDHLGPYQGIWIGAMFCA</sequence>
<dbReference type="GeneID" id="18913460"/>
<reference evidence="7 8" key="1">
    <citation type="journal article" date="2012" name="BMC Genomics">
        <title>Comparative genomics of the white-rot fungi, Phanerochaete carnosa and P. chrysosporium, to elucidate the genetic basis of the distinct wood types they colonize.</title>
        <authorList>
            <person name="Suzuki H."/>
            <person name="MacDonald J."/>
            <person name="Syed K."/>
            <person name="Salamov A."/>
            <person name="Hori C."/>
            <person name="Aerts A."/>
            <person name="Henrissat B."/>
            <person name="Wiebenga A."/>
            <person name="vanKuyk P.A."/>
            <person name="Barry K."/>
            <person name="Lindquist E."/>
            <person name="LaButti K."/>
            <person name="Lapidus A."/>
            <person name="Lucas S."/>
            <person name="Coutinho P."/>
            <person name="Gong Y."/>
            <person name="Samejima M."/>
            <person name="Mahadevan R."/>
            <person name="Abou-Zaid M."/>
            <person name="de Vries R.P."/>
            <person name="Igarashi K."/>
            <person name="Yadav J.S."/>
            <person name="Grigoriev I.V."/>
            <person name="Master E.R."/>
        </authorList>
    </citation>
    <scope>NUCLEOTIDE SEQUENCE [LARGE SCALE GENOMIC DNA]</scope>
    <source>
        <strain evidence="7 8">HHB-10118-sp</strain>
    </source>
</reference>